<dbReference type="InterPro" id="IPR045523">
    <property type="entry name" value="GASH"/>
</dbReference>
<feature type="domain" description="GTPase-associated system helical" evidence="2">
    <location>
        <begin position="158"/>
        <end position="350"/>
    </location>
</feature>
<organism evidence="3 4">
    <name type="scientific">Clostridium beijerinckii</name>
    <name type="common">Clostridium MP</name>
    <dbReference type="NCBI Taxonomy" id="1520"/>
    <lineage>
        <taxon>Bacteria</taxon>
        <taxon>Bacillati</taxon>
        <taxon>Bacillota</taxon>
        <taxon>Clostridia</taxon>
        <taxon>Eubacteriales</taxon>
        <taxon>Clostridiaceae</taxon>
        <taxon>Clostridium</taxon>
    </lineage>
</organism>
<accession>A0A1S8S2L9</accession>
<reference evidence="3 4" key="1">
    <citation type="submission" date="2016-05" db="EMBL/GenBank/DDBJ databases">
        <title>Microbial solvent formation.</title>
        <authorList>
            <person name="Poehlein A."/>
            <person name="Montoya Solano J.D."/>
            <person name="Flitsch S."/>
            <person name="Krabben P."/>
            <person name="Duerre P."/>
            <person name="Daniel R."/>
        </authorList>
    </citation>
    <scope>NUCLEOTIDE SEQUENCE [LARGE SCALE GENOMIC DNA]</scope>
    <source>
        <strain evidence="3 4">DSM 53</strain>
    </source>
</reference>
<evidence type="ECO:0000256" key="1">
    <source>
        <dbReference type="SAM" id="Coils"/>
    </source>
</evidence>
<proteinExistence type="predicted"/>
<dbReference type="RefSeq" id="WP_077839730.1">
    <property type="nucleotide sequence ID" value="NZ_JABTAE010000001.1"/>
</dbReference>
<protein>
    <recommendedName>
        <fullName evidence="2">GTPase-associated system helical domain-containing protein</fullName>
    </recommendedName>
</protein>
<evidence type="ECO:0000313" key="3">
    <source>
        <dbReference type="EMBL" id="OOM59730.1"/>
    </source>
</evidence>
<gene>
    <name evidence="3" type="ORF">CLBCK_33200</name>
</gene>
<dbReference type="EMBL" id="LZZI01000068">
    <property type="protein sequence ID" value="OOM59730.1"/>
    <property type="molecule type" value="Genomic_DNA"/>
</dbReference>
<name>A0A1S8S2L9_CLOBE</name>
<evidence type="ECO:0000259" key="2">
    <source>
        <dbReference type="Pfam" id="PF19994"/>
    </source>
</evidence>
<evidence type="ECO:0000313" key="4">
    <source>
        <dbReference type="Proteomes" id="UP000190973"/>
    </source>
</evidence>
<dbReference type="Pfam" id="PF19994">
    <property type="entry name" value="GASH"/>
    <property type="match status" value="1"/>
</dbReference>
<sequence>MEKNIGTWYGQANISCTSDILDKRKNSIKAYLEEGVEWEFIKSIIKLFIKGKDNKQDKFKESFADIFIKDDSAFSYEQDKEIQLLAGIMLNEILKGKNKYNTMIELSCICLKNYYDPASEEIFNNIEKGFYDSLKQLRENEDNECIKSDFGKSLQSMLKENPSLPQSNINDEVAKQLESLKRNIINLVNNFEKMQKINDLKSEDSEVLWWMIGEWSYDLNKPFKDIDDNFIPILIGKEMADKVNVFPGPYSAKAVINKILSNYEDGRLYIYNYAEKIEKDWLDRFVKEYYIEPIADFMPILKYFNKINEIDEEDYSDDKLEKICPAIIKKVKILNKDIAYEIYLECLLSKAYKDREE</sequence>
<feature type="coiled-coil region" evidence="1">
    <location>
        <begin position="170"/>
        <end position="197"/>
    </location>
</feature>
<dbReference type="Proteomes" id="UP000190973">
    <property type="component" value="Unassembled WGS sequence"/>
</dbReference>
<dbReference type="AlphaFoldDB" id="A0A1S8S2L9"/>
<keyword evidence="1" id="KW-0175">Coiled coil</keyword>
<comment type="caution">
    <text evidence="3">The sequence shown here is derived from an EMBL/GenBank/DDBJ whole genome shotgun (WGS) entry which is preliminary data.</text>
</comment>